<dbReference type="EMBL" id="AMQS01000013">
    <property type="protein sequence ID" value="EKF51472.1"/>
    <property type="molecule type" value="Genomic_DNA"/>
</dbReference>
<dbReference type="PRINTS" id="PR01590">
    <property type="entry name" value="HTHFIS"/>
</dbReference>
<dbReference type="Pfam" id="PF13556">
    <property type="entry name" value="HTH_30"/>
    <property type="match status" value="1"/>
</dbReference>
<dbReference type="Gene3D" id="1.10.10.60">
    <property type="entry name" value="Homeodomain-like"/>
    <property type="match status" value="1"/>
</dbReference>
<accession>K2QDI6</accession>
<dbReference type="PATRIC" id="fig|1231377.3.peg.1057"/>
<feature type="domain" description="PucR C-terminal helix-turn-helix" evidence="1">
    <location>
        <begin position="169"/>
        <end position="217"/>
    </location>
</feature>
<protein>
    <recommendedName>
        <fullName evidence="1">PucR C-terminal helix-turn-helix domain-containing protein</fullName>
    </recommendedName>
</protein>
<reference evidence="2 3" key="1">
    <citation type="journal article" date="2012" name="J. Bacteriol.">
        <title>Genome Sequence of the Bacteriocin-Producing Strain Lactococcus garvieae DCC43.</title>
        <authorList>
            <person name="Gabrielsen C."/>
            <person name="Brede D.A."/>
            <person name="Hernandez P.E."/>
            <person name="Nes I.F."/>
            <person name="Diep D.B."/>
        </authorList>
    </citation>
    <scope>NUCLEOTIDE SEQUENCE [LARGE SCALE GENOMIC DNA]</scope>
    <source>
        <strain evidence="2 3">DCC43</strain>
    </source>
</reference>
<dbReference type="AlphaFoldDB" id="K2QDI6"/>
<evidence type="ECO:0000259" key="1">
    <source>
        <dbReference type="Pfam" id="PF13556"/>
    </source>
</evidence>
<comment type="caution">
    <text evidence="2">The sequence shown here is derived from an EMBL/GenBank/DDBJ whole genome shotgun (WGS) entry which is preliminary data.</text>
</comment>
<evidence type="ECO:0000313" key="2">
    <source>
        <dbReference type="EMBL" id="EKF51472.1"/>
    </source>
</evidence>
<dbReference type="Proteomes" id="UP000006787">
    <property type="component" value="Unassembled WGS sequence"/>
</dbReference>
<name>K2QDI6_9LACT</name>
<dbReference type="eggNOG" id="COG2508">
    <property type="taxonomic scope" value="Bacteria"/>
</dbReference>
<sequence>MEIDKIKELYRDIPATELNERERSLVALLSTTSTDFWDLPTGRFRLLQFSVSDFSELEENLRFIIPDIDRHDAEKQLVIEKYTGNNLSKSELSDSLQVLSQDMGEKIQYYIGSFVLNDELPDTYEEELRFFSQNSRFSEFTISQGLNLVDSLLLDKIKDDLLQSPEDQELVRALYKTHGNQAAAAKILYVHRNTLLNKMKKYEHKYGLQLSGSDLVLAFNLL</sequence>
<dbReference type="RefSeq" id="WP_003135517.1">
    <property type="nucleotide sequence ID" value="NZ_AMQS01000013.1"/>
</dbReference>
<dbReference type="InterPro" id="IPR002197">
    <property type="entry name" value="HTH_Fis"/>
</dbReference>
<evidence type="ECO:0000313" key="3">
    <source>
        <dbReference type="Proteomes" id="UP000006787"/>
    </source>
</evidence>
<organism evidence="2 3">
    <name type="scientific">Lactococcus garvieae DCC43</name>
    <dbReference type="NCBI Taxonomy" id="1231377"/>
    <lineage>
        <taxon>Bacteria</taxon>
        <taxon>Bacillati</taxon>
        <taxon>Bacillota</taxon>
        <taxon>Bacilli</taxon>
        <taxon>Lactobacillales</taxon>
        <taxon>Streptococcaceae</taxon>
        <taxon>Lactococcus</taxon>
    </lineage>
</organism>
<dbReference type="GO" id="GO:0043565">
    <property type="term" value="F:sequence-specific DNA binding"/>
    <property type="evidence" value="ECO:0007669"/>
    <property type="project" value="InterPro"/>
</dbReference>
<dbReference type="InterPro" id="IPR025736">
    <property type="entry name" value="PucR_C-HTH_dom"/>
</dbReference>
<proteinExistence type="predicted"/>
<dbReference type="SUPFAM" id="SSF46689">
    <property type="entry name" value="Homeodomain-like"/>
    <property type="match status" value="1"/>
</dbReference>
<gene>
    <name evidence="2" type="ORF">C426_1057</name>
</gene>
<dbReference type="InterPro" id="IPR009057">
    <property type="entry name" value="Homeodomain-like_sf"/>
</dbReference>